<dbReference type="AlphaFoldDB" id="A0A6N2U2L0"/>
<proteinExistence type="predicted"/>
<evidence type="ECO:0000313" key="1">
    <source>
        <dbReference type="EMBL" id="VYT09686.1"/>
    </source>
</evidence>
<reference evidence="1" key="1">
    <citation type="submission" date="2019-11" db="EMBL/GenBank/DDBJ databases">
        <authorList>
            <person name="Feng L."/>
        </authorList>
    </citation>
    <scope>NUCLEOTIDE SEQUENCE</scope>
    <source>
        <strain evidence="1">AodontolyticusLFYP35</strain>
    </source>
</reference>
<protein>
    <submittedName>
        <fullName evidence="1">Uncharacterized protein</fullName>
    </submittedName>
</protein>
<accession>A0A6N2U2L0</accession>
<gene>
    <name evidence="1" type="ORF">AOLFYP35_01520</name>
</gene>
<name>A0A6N2U2L0_9ACTO</name>
<dbReference type="EMBL" id="CACRSM010000003">
    <property type="protein sequence ID" value="VYT09686.1"/>
    <property type="molecule type" value="Genomic_DNA"/>
</dbReference>
<organism evidence="1">
    <name type="scientific">Schaalia odontolytica</name>
    <dbReference type="NCBI Taxonomy" id="1660"/>
    <lineage>
        <taxon>Bacteria</taxon>
        <taxon>Bacillati</taxon>
        <taxon>Actinomycetota</taxon>
        <taxon>Actinomycetes</taxon>
        <taxon>Actinomycetales</taxon>
        <taxon>Actinomycetaceae</taxon>
        <taxon>Schaalia</taxon>
    </lineage>
</organism>
<sequence>MNTKTPNPNRPAIVIPTTFARSFISVAINPRKGFEEWQHVETRAGRHLSEVSTGSSLTPTAQALLAPITACSGPITGYSCSPAYTADTTRKLCVFQAIDHSTVLRSVGDTTHIYLIDTEEVPHVVLANSPLHTREGDNDAPNYIFDEAIRAMSHANFKQAQRLLADSATQDRYRNFASYIQNGLWEYTAWTRWRRTATTYAPTSSVTSLSTPASSYQFETLVVPESYLSATTSLPSKAKNRPYAPLEPCYETLLWCELANYFNFTPHT</sequence>